<reference evidence="2" key="1">
    <citation type="submission" date="2020-03" db="EMBL/GenBank/DDBJ databases">
        <authorList>
            <person name="He L."/>
        </authorList>
    </citation>
    <scope>NUCLEOTIDE SEQUENCE</scope>
    <source>
        <strain evidence="2">CkLH20</strain>
    </source>
</reference>
<dbReference type="GO" id="GO:0030151">
    <property type="term" value="F:molybdenum ion binding"/>
    <property type="evidence" value="ECO:0007669"/>
    <property type="project" value="InterPro"/>
</dbReference>
<dbReference type="EMBL" id="JAATWM020000037">
    <property type="protein sequence ID" value="KAF9872451.1"/>
    <property type="molecule type" value="Genomic_DNA"/>
</dbReference>
<proteinExistence type="predicted"/>
<evidence type="ECO:0000259" key="1">
    <source>
        <dbReference type="PROSITE" id="PS51340"/>
    </source>
</evidence>
<dbReference type="PROSITE" id="PS51340">
    <property type="entry name" value="MOSC"/>
    <property type="match status" value="1"/>
</dbReference>
<evidence type="ECO:0000313" key="2">
    <source>
        <dbReference type="EMBL" id="KAF9872451.1"/>
    </source>
</evidence>
<organism evidence="2 3">
    <name type="scientific">Colletotrichum karsti</name>
    <dbReference type="NCBI Taxonomy" id="1095194"/>
    <lineage>
        <taxon>Eukaryota</taxon>
        <taxon>Fungi</taxon>
        <taxon>Dikarya</taxon>
        <taxon>Ascomycota</taxon>
        <taxon>Pezizomycotina</taxon>
        <taxon>Sordariomycetes</taxon>
        <taxon>Hypocreomycetidae</taxon>
        <taxon>Glomerellales</taxon>
        <taxon>Glomerellaceae</taxon>
        <taxon>Colletotrichum</taxon>
        <taxon>Colletotrichum boninense species complex</taxon>
    </lineage>
</organism>
<dbReference type="GO" id="GO:0003824">
    <property type="term" value="F:catalytic activity"/>
    <property type="evidence" value="ECO:0007669"/>
    <property type="project" value="InterPro"/>
</dbReference>
<dbReference type="OrthoDB" id="17255at2759"/>
<sequence length="271" mass="30143">MLPVEVDYAQVTRAGFRFDRQYVLVERPTDTGARFAQHLSVKRIFSLVLFQPSIDDGWSKLTIRHTLAHPESSVTVPLTPSPLFCASADTLQVSIFGTFATGIDMGDEPADFFSKHLNMQVRLLFIGGCGYRALPGIAYGYHPVGGLPVDSPLLDKAVYSNRIRFADAAPYLVTSTASEEEARSRLPLQNRNEDVIIRFRPNIHIDVGDSIPPFDEDDWKRINVYDEPNQGKHKAVISYKPVFGQYAYITPIGVIVRVGDSVELTDGPTTL</sequence>
<dbReference type="RefSeq" id="XP_038741912.1">
    <property type="nucleotide sequence ID" value="XM_038892663.1"/>
</dbReference>
<dbReference type="AlphaFoldDB" id="A0A9P6I1S1"/>
<name>A0A9P6I1S1_9PEZI</name>
<accession>A0A9P6I1S1</accession>
<dbReference type="SUPFAM" id="SSF141673">
    <property type="entry name" value="MOSC N-terminal domain-like"/>
    <property type="match status" value="1"/>
</dbReference>
<protein>
    <recommendedName>
        <fullName evidence="1">MOSC domain-containing protein</fullName>
    </recommendedName>
</protein>
<dbReference type="GO" id="GO:0030170">
    <property type="term" value="F:pyridoxal phosphate binding"/>
    <property type="evidence" value="ECO:0007669"/>
    <property type="project" value="InterPro"/>
</dbReference>
<dbReference type="GeneID" id="62165737"/>
<comment type="caution">
    <text evidence="2">The sequence shown here is derived from an EMBL/GenBank/DDBJ whole genome shotgun (WGS) entry which is preliminary data.</text>
</comment>
<feature type="domain" description="MOSC" evidence="1">
    <location>
        <begin position="132"/>
        <end position="271"/>
    </location>
</feature>
<dbReference type="InterPro" id="IPR005302">
    <property type="entry name" value="MoCF_Sase_C"/>
</dbReference>
<dbReference type="Pfam" id="PF03476">
    <property type="entry name" value="MOSC_N"/>
    <property type="match status" value="1"/>
</dbReference>
<gene>
    <name evidence="2" type="ORF">CkaCkLH20_09948</name>
</gene>
<evidence type="ECO:0000313" key="3">
    <source>
        <dbReference type="Proteomes" id="UP000781932"/>
    </source>
</evidence>
<reference evidence="2" key="2">
    <citation type="submission" date="2020-11" db="EMBL/GenBank/DDBJ databases">
        <title>Whole genome sequencing of Colletotrichum sp.</title>
        <authorList>
            <person name="Li H."/>
        </authorList>
    </citation>
    <scope>NUCLEOTIDE SEQUENCE</scope>
    <source>
        <strain evidence="2">CkLH20</strain>
    </source>
</reference>
<keyword evidence="3" id="KW-1185">Reference proteome</keyword>
<dbReference type="Proteomes" id="UP000781932">
    <property type="component" value="Unassembled WGS sequence"/>
</dbReference>
<dbReference type="InterPro" id="IPR005303">
    <property type="entry name" value="MOCOS_middle"/>
</dbReference>